<keyword evidence="2" id="KW-1185">Reference proteome</keyword>
<accession>A0ABS4QI00</accession>
<sequence length="143" mass="16736">MESDCFRLIEPRHIGEVMPAWEPHFPHFDTVRGYSELGHVFLRNSGTREYAVLHPYEARAESYGRFRDIDDFITDVLLDRVFTKYVLRPSHVAQIRRLLGPLEEREVYIATPYPFLGGSEEPDAYMRGDIWVFLDLVAQSVEM</sequence>
<proteinExistence type="predicted"/>
<protein>
    <recommendedName>
        <fullName evidence="3">T6SS immunity protein Tdi1 C-terminal domain-containing protein</fullName>
    </recommendedName>
</protein>
<gene>
    <name evidence="1" type="ORF">BJ987_004226</name>
</gene>
<name>A0ABS4QI00_9NOCA</name>
<evidence type="ECO:0000313" key="2">
    <source>
        <dbReference type="Proteomes" id="UP001519325"/>
    </source>
</evidence>
<evidence type="ECO:0008006" key="3">
    <source>
        <dbReference type="Google" id="ProtNLM"/>
    </source>
</evidence>
<dbReference type="EMBL" id="JAGGMR010000001">
    <property type="protein sequence ID" value="MBP2191325.1"/>
    <property type="molecule type" value="Genomic_DNA"/>
</dbReference>
<dbReference type="RefSeq" id="WP_209892796.1">
    <property type="nucleotide sequence ID" value="NZ_JAGGMR010000001.1"/>
</dbReference>
<evidence type="ECO:0000313" key="1">
    <source>
        <dbReference type="EMBL" id="MBP2191325.1"/>
    </source>
</evidence>
<reference evidence="1 2" key="1">
    <citation type="submission" date="2021-03" db="EMBL/GenBank/DDBJ databases">
        <title>Sequencing the genomes of 1000 actinobacteria strains.</title>
        <authorList>
            <person name="Klenk H.-P."/>
        </authorList>
    </citation>
    <scope>NUCLEOTIDE SEQUENCE [LARGE SCALE GENOMIC DNA]</scope>
    <source>
        <strain evidence="1 2">DSM 45516</strain>
    </source>
</reference>
<comment type="caution">
    <text evidence="1">The sequence shown here is derived from an EMBL/GenBank/DDBJ whole genome shotgun (WGS) entry which is preliminary data.</text>
</comment>
<organism evidence="1 2">
    <name type="scientific">Nocardia goodfellowii</name>
    <dbReference type="NCBI Taxonomy" id="882446"/>
    <lineage>
        <taxon>Bacteria</taxon>
        <taxon>Bacillati</taxon>
        <taxon>Actinomycetota</taxon>
        <taxon>Actinomycetes</taxon>
        <taxon>Mycobacteriales</taxon>
        <taxon>Nocardiaceae</taxon>
        <taxon>Nocardia</taxon>
    </lineage>
</organism>
<dbReference type="Proteomes" id="UP001519325">
    <property type="component" value="Unassembled WGS sequence"/>
</dbReference>